<sequence length="458" mass="48895">MGRQRKIPDLGKKLVQIGCLAGFTGFFYAEILNPGIIGSFIPVFRQSQVLSETEDLLAEDLPGAGTDGSETDGTKTAGMETITAETEVPSLAEYVADASPGISYALNPSLPVRASWEELSDTLSSMLASYEGTWSVSVKELASGQGITLNDEPQSSASLIKLFIMGAVLDAVNEGDLEYSDEIAQLLQAMISVSDNDAANELVRYLDPDHDHQKGMEAVNAYILENGYTGTVLNNGLADPDLWYEPESLNQTTTRDCVDFLTAVYEGSCVSHLMSHRMEALLMDQEILYKIPAGLPEDVVTASKSGETDDTENDAAIVYSPGGDYAICVMATNLTDNDLAVDQIRDISETVYNFFNTSESAGIQFQAENLSFDLVSPPEDYDIVTDDTETELAVSGGTETETAASGGTETETVASGGIETESVMSDGTETEIDMSGGTETESPVSDDAQTDSLTEAES</sequence>
<dbReference type="InterPro" id="IPR045155">
    <property type="entry name" value="Beta-lactam_cat"/>
</dbReference>
<dbReference type="Proteomes" id="UP000823935">
    <property type="component" value="Unassembled WGS sequence"/>
</dbReference>
<dbReference type="Pfam" id="PF13354">
    <property type="entry name" value="Beta-lactamase2"/>
    <property type="match status" value="1"/>
</dbReference>
<proteinExistence type="predicted"/>
<dbReference type="PANTHER" id="PTHR35333">
    <property type="entry name" value="BETA-LACTAMASE"/>
    <property type="match status" value="1"/>
</dbReference>
<gene>
    <name evidence="3" type="ORF">IAB44_10640</name>
</gene>
<dbReference type="PANTHER" id="PTHR35333:SF3">
    <property type="entry name" value="BETA-LACTAMASE-TYPE TRANSPEPTIDASE FOLD CONTAINING PROTEIN"/>
    <property type="match status" value="1"/>
</dbReference>
<comment type="caution">
    <text evidence="3">The sequence shown here is derived from an EMBL/GenBank/DDBJ whole genome shotgun (WGS) entry which is preliminary data.</text>
</comment>
<dbReference type="InterPro" id="IPR012338">
    <property type="entry name" value="Beta-lactam/transpept-like"/>
</dbReference>
<organism evidence="3 4">
    <name type="scientific">Candidatus Limivivens intestinipullorum</name>
    <dbReference type="NCBI Taxonomy" id="2840858"/>
    <lineage>
        <taxon>Bacteria</taxon>
        <taxon>Bacillati</taxon>
        <taxon>Bacillota</taxon>
        <taxon>Clostridia</taxon>
        <taxon>Lachnospirales</taxon>
        <taxon>Lachnospiraceae</taxon>
        <taxon>Lachnospiraceae incertae sedis</taxon>
        <taxon>Candidatus Limivivens</taxon>
    </lineage>
</organism>
<dbReference type="GO" id="GO:0046677">
    <property type="term" value="P:response to antibiotic"/>
    <property type="evidence" value="ECO:0007669"/>
    <property type="project" value="InterPro"/>
</dbReference>
<evidence type="ECO:0000256" key="1">
    <source>
        <dbReference type="SAM" id="MobiDB-lite"/>
    </source>
</evidence>
<dbReference type="EMBL" id="DVIQ01000063">
    <property type="protein sequence ID" value="HIS31988.1"/>
    <property type="molecule type" value="Genomic_DNA"/>
</dbReference>
<name>A0A9D1EU47_9FIRM</name>
<evidence type="ECO:0000313" key="4">
    <source>
        <dbReference type="Proteomes" id="UP000823935"/>
    </source>
</evidence>
<feature type="domain" description="Beta-lactamase class A catalytic" evidence="2">
    <location>
        <begin position="183"/>
        <end position="330"/>
    </location>
</feature>
<dbReference type="AlphaFoldDB" id="A0A9D1EU47"/>
<dbReference type="Gene3D" id="3.40.710.10">
    <property type="entry name" value="DD-peptidase/beta-lactamase superfamily"/>
    <property type="match status" value="1"/>
</dbReference>
<evidence type="ECO:0000259" key="2">
    <source>
        <dbReference type="Pfam" id="PF13354"/>
    </source>
</evidence>
<reference evidence="3" key="1">
    <citation type="submission" date="2020-10" db="EMBL/GenBank/DDBJ databases">
        <authorList>
            <person name="Gilroy R."/>
        </authorList>
    </citation>
    <scope>NUCLEOTIDE SEQUENCE</scope>
    <source>
        <strain evidence="3">CHK190-19873</strain>
    </source>
</reference>
<keyword evidence="3" id="KW-0378">Hydrolase</keyword>
<evidence type="ECO:0000313" key="3">
    <source>
        <dbReference type="EMBL" id="HIS31988.1"/>
    </source>
</evidence>
<feature type="compositionally biased region" description="Low complexity" evidence="1">
    <location>
        <begin position="396"/>
        <end position="412"/>
    </location>
</feature>
<dbReference type="InterPro" id="IPR000871">
    <property type="entry name" value="Beta-lactam_class-A"/>
</dbReference>
<dbReference type="SUPFAM" id="SSF56601">
    <property type="entry name" value="beta-lactamase/transpeptidase-like"/>
    <property type="match status" value="1"/>
</dbReference>
<dbReference type="GO" id="GO:0030655">
    <property type="term" value="P:beta-lactam antibiotic catabolic process"/>
    <property type="evidence" value="ECO:0007669"/>
    <property type="project" value="InterPro"/>
</dbReference>
<protein>
    <submittedName>
        <fullName evidence="3">Serine hydrolase</fullName>
    </submittedName>
</protein>
<feature type="region of interest" description="Disordered" evidence="1">
    <location>
        <begin position="396"/>
        <end position="458"/>
    </location>
</feature>
<reference evidence="3" key="2">
    <citation type="journal article" date="2021" name="PeerJ">
        <title>Extensive microbial diversity within the chicken gut microbiome revealed by metagenomics and culture.</title>
        <authorList>
            <person name="Gilroy R."/>
            <person name="Ravi A."/>
            <person name="Getino M."/>
            <person name="Pursley I."/>
            <person name="Horton D.L."/>
            <person name="Alikhan N.F."/>
            <person name="Baker D."/>
            <person name="Gharbi K."/>
            <person name="Hall N."/>
            <person name="Watson M."/>
            <person name="Adriaenssens E.M."/>
            <person name="Foster-Nyarko E."/>
            <person name="Jarju S."/>
            <person name="Secka A."/>
            <person name="Antonio M."/>
            <person name="Oren A."/>
            <person name="Chaudhuri R.R."/>
            <person name="La Ragione R."/>
            <person name="Hildebrand F."/>
            <person name="Pallen M.J."/>
        </authorList>
    </citation>
    <scope>NUCLEOTIDE SEQUENCE</scope>
    <source>
        <strain evidence="3">CHK190-19873</strain>
    </source>
</reference>
<dbReference type="GO" id="GO:0008800">
    <property type="term" value="F:beta-lactamase activity"/>
    <property type="evidence" value="ECO:0007669"/>
    <property type="project" value="InterPro"/>
</dbReference>
<accession>A0A9D1EU47</accession>